<feature type="region of interest" description="Disordered" evidence="2">
    <location>
        <begin position="335"/>
        <end position="379"/>
    </location>
</feature>
<feature type="coiled-coil region" evidence="1">
    <location>
        <begin position="104"/>
        <end position="138"/>
    </location>
</feature>
<feature type="domain" description="KfrA N-terminal DNA-binding" evidence="3">
    <location>
        <begin position="11"/>
        <end position="123"/>
    </location>
</feature>
<dbReference type="RefSeq" id="WP_017086056.1">
    <property type="nucleotide sequence ID" value="NZ_CAWNZY010000002.1"/>
</dbReference>
<dbReference type="InterPro" id="IPR021104">
    <property type="entry name" value="KfrA_DNA-bd_N"/>
</dbReference>
<evidence type="ECO:0000313" key="5">
    <source>
        <dbReference type="Proteomes" id="UP000244080"/>
    </source>
</evidence>
<feature type="compositionally biased region" description="Basic and acidic residues" evidence="2">
    <location>
        <begin position="344"/>
        <end position="363"/>
    </location>
</feature>
<evidence type="ECO:0000256" key="1">
    <source>
        <dbReference type="SAM" id="Coils"/>
    </source>
</evidence>
<name>A0A2T5EJU3_VIBSP</name>
<gene>
    <name evidence="4" type="ORF">CWO36_08325</name>
</gene>
<dbReference type="EMBL" id="PIGA01000010">
    <property type="protein sequence ID" value="PTP20518.1"/>
    <property type="molecule type" value="Genomic_DNA"/>
</dbReference>
<proteinExistence type="predicted"/>
<evidence type="ECO:0000256" key="2">
    <source>
        <dbReference type="SAM" id="MobiDB-lite"/>
    </source>
</evidence>
<organism evidence="4 5">
    <name type="scientific">Vibrio splendidus</name>
    <dbReference type="NCBI Taxonomy" id="29497"/>
    <lineage>
        <taxon>Bacteria</taxon>
        <taxon>Pseudomonadati</taxon>
        <taxon>Pseudomonadota</taxon>
        <taxon>Gammaproteobacteria</taxon>
        <taxon>Vibrionales</taxon>
        <taxon>Vibrionaceae</taxon>
        <taxon>Vibrio</taxon>
    </lineage>
</organism>
<accession>A0A2T5EJU3</accession>
<feature type="coiled-coil region" evidence="1">
    <location>
        <begin position="164"/>
        <end position="327"/>
    </location>
</feature>
<keyword evidence="1" id="KW-0175">Coiled coil</keyword>
<dbReference type="Proteomes" id="UP000244080">
    <property type="component" value="Unassembled WGS sequence"/>
</dbReference>
<dbReference type="AlphaFoldDB" id="A0A2T5EJU3"/>
<dbReference type="Pfam" id="PF11740">
    <property type="entry name" value="KfrA_N"/>
    <property type="match status" value="1"/>
</dbReference>
<sequence>MEKRQQSPALTYSDVKGVCDRLHASGEKVSGNRVIAELGRGSKGTALGFVKQWREELEASQAHLMESMGFSDSFADSFMKEMGRFQVAIESRFEDTLTASKTLETEALTALTEAEKKIEMLQADVDKRDQAIADLNEKSTASKSSWLSTEKELREQLDDRGRLLREGREQIDRLTTELAKAEMRLEDSGKLVSEANTNRDQLRLDLTEVRSKLTQAETQNATITAQNEAIRESLEVERSNHKETKERVDALNNRLSQAEQRNTKMEVEAQAAVQLKERLATTEAKLESATNSLDAEKKTHSETRGLINQLQERLLKSEKGLARLESVSAALDTEKKAHAVTTETRSKLEADLTTEREKHDSTKQKLAQAQAEGLLDKKK</sequence>
<comment type="caution">
    <text evidence="4">The sequence shown here is derived from an EMBL/GenBank/DDBJ whole genome shotgun (WGS) entry which is preliminary data.</text>
</comment>
<evidence type="ECO:0000313" key="4">
    <source>
        <dbReference type="EMBL" id="PTP20518.1"/>
    </source>
</evidence>
<evidence type="ECO:0000259" key="3">
    <source>
        <dbReference type="Pfam" id="PF11740"/>
    </source>
</evidence>
<reference evidence="4 5" key="1">
    <citation type="submission" date="2017-11" db="EMBL/GenBank/DDBJ databases">
        <title>Population delineation of vibrios coincides with oyster pathogenicity.</title>
        <authorList>
            <person name="Bruto M."/>
            <person name="Labreuche Y."/>
            <person name="James A."/>
            <person name="Piel D."/>
            <person name="Chenivesse S."/>
            <person name="Petton B."/>
            <person name="Polz M.F."/>
            <person name="Le Roux F."/>
        </authorList>
    </citation>
    <scope>NUCLEOTIDE SEQUENCE [LARGE SCALE GENOMIC DNA]</scope>
    <source>
        <strain evidence="4 5">1F_55</strain>
    </source>
</reference>
<protein>
    <recommendedName>
        <fullName evidence="3">KfrA N-terminal DNA-binding domain-containing protein</fullName>
    </recommendedName>
</protein>